<comment type="catalytic activity">
    <reaction evidence="1">
        <text>ATP + protein L-histidine = ADP + protein N-phospho-L-histidine.</text>
        <dbReference type="EC" id="2.7.13.3"/>
    </reaction>
</comment>
<gene>
    <name evidence="11" type="ORF">DY023_16625</name>
</gene>
<keyword evidence="7" id="KW-0067">ATP-binding</keyword>
<dbReference type="OrthoDB" id="227596at2"/>
<keyword evidence="9" id="KW-0472">Membrane</keyword>
<dbReference type="EMBL" id="QUAB01000048">
    <property type="protein sequence ID" value="REJ03940.1"/>
    <property type="molecule type" value="Genomic_DNA"/>
</dbReference>
<organism evidence="11 12">
    <name type="scientific">Microbacterium bovistercoris</name>
    <dbReference type="NCBI Taxonomy" id="2293570"/>
    <lineage>
        <taxon>Bacteria</taxon>
        <taxon>Bacillati</taxon>
        <taxon>Actinomycetota</taxon>
        <taxon>Actinomycetes</taxon>
        <taxon>Micrococcales</taxon>
        <taxon>Microbacteriaceae</taxon>
        <taxon>Microbacterium</taxon>
    </lineage>
</organism>
<evidence type="ECO:0000259" key="10">
    <source>
        <dbReference type="Pfam" id="PF07730"/>
    </source>
</evidence>
<keyword evidence="9" id="KW-0812">Transmembrane</keyword>
<evidence type="ECO:0000256" key="8">
    <source>
        <dbReference type="ARBA" id="ARBA00023012"/>
    </source>
</evidence>
<dbReference type="SUPFAM" id="SSF55874">
    <property type="entry name" value="ATPase domain of HSP90 chaperone/DNA topoisomerase II/histidine kinase"/>
    <property type="match status" value="1"/>
</dbReference>
<evidence type="ECO:0000256" key="1">
    <source>
        <dbReference type="ARBA" id="ARBA00000085"/>
    </source>
</evidence>
<keyword evidence="8" id="KW-0902">Two-component regulatory system</keyword>
<dbReference type="InterPro" id="IPR011712">
    <property type="entry name" value="Sig_transdc_His_kin_sub3_dim/P"/>
</dbReference>
<reference evidence="11 12" key="1">
    <citation type="submission" date="2018-08" db="EMBL/GenBank/DDBJ databases">
        <title>Isolation, diversity and antifungal activity of Actinobacteria from cow dung.</title>
        <authorList>
            <person name="Ling L."/>
        </authorList>
    </citation>
    <scope>NUCLEOTIDE SEQUENCE [LARGE SCALE GENOMIC DNA]</scope>
    <source>
        <strain evidence="11 12">NEAU-LLE</strain>
    </source>
</reference>
<dbReference type="InterPro" id="IPR036890">
    <property type="entry name" value="HATPase_C_sf"/>
</dbReference>
<evidence type="ECO:0000313" key="11">
    <source>
        <dbReference type="EMBL" id="REJ03940.1"/>
    </source>
</evidence>
<dbReference type="PANTHER" id="PTHR24421:SF10">
    <property type="entry name" value="NITRATE_NITRITE SENSOR PROTEIN NARQ"/>
    <property type="match status" value="1"/>
</dbReference>
<dbReference type="GO" id="GO:0046983">
    <property type="term" value="F:protein dimerization activity"/>
    <property type="evidence" value="ECO:0007669"/>
    <property type="project" value="InterPro"/>
</dbReference>
<dbReference type="Gene3D" id="3.30.565.10">
    <property type="entry name" value="Histidine kinase-like ATPase, C-terminal domain"/>
    <property type="match status" value="1"/>
</dbReference>
<comment type="caution">
    <text evidence="11">The sequence shown here is derived from an EMBL/GenBank/DDBJ whole genome shotgun (WGS) entry which is preliminary data.</text>
</comment>
<proteinExistence type="predicted"/>
<keyword evidence="4" id="KW-0808">Transferase</keyword>
<dbReference type="EC" id="2.7.13.3" evidence="2"/>
<feature type="transmembrane region" description="Helical" evidence="9">
    <location>
        <begin position="136"/>
        <end position="158"/>
    </location>
</feature>
<feature type="domain" description="Signal transduction histidine kinase subgroup 3 dimerisation and phosphoacceptor" evidence="10">
    <location>
        <begin position="181"/>
        <end position="242"/>
    </location>
</feature>
<dbReference type="GO" id="GO:0016020">
    <property type="term" value="C:membrane"/>
    <property type="evidence" value="ECO:0007669"/>
    <property type="project" value="InterPro"/>
</dbReference>
<keyword evidence="6" id="KW-0418">Kinase</keyword>
<dbReference type="PANTHER" id="PTHR24421">
    <property type="entry name" value="NITRATE/NITRITE SENSOR PROTEIN NARX-RELATED"/>
    <property type="match status" value="1"/>
</dbReference>
<dbReference type="RefSeq" id="WP_116243460.1">
    <property type="nucleotide sequence ID" value="NZ_QUAB01000048.1"/>
</dbReference>
<evidence type="ECO:0000256" key="4">
    <source>
        <dbReference type="ARBA" id="ARBA00022679"/>
    </source>
</evidence>
<evidence type="ECO:0000313" key="12">
    <source>
        <dbReference type="Proteomes" id="UP000262172"/>
    </source>
</evidence>
<keyword evidence="9" id="KW-1133">Transmembrane helix</keyword>
<dbReference type="Gene3D" id="1.20.5.1930">
    <property type="match status" value="1"/>
</dbReference>
<keyword evidence="12" id="KW-1185">Reference proteome</keyword>
<accession>A0A371NP50</accession>
<sequence>MPRASLRLDLLVPGLLAVILLPASLVALAQQPTALTLPFALAAGALFVALHVVSFFASRYPLGAFVAASAIMLLLAVFPVAVGVTTALYPSALAYLVCVHQVAVRCDRRYALLAIATAVVGAGFVVLTAPELIDPIWELGAFLGLVAANAAAWAFGLLQRLRRAQAVEQQEARVREALADERTRISAELHDVVAHSLTVMLAQAEVARGFLRERPEVSERALDVVLDSGRSALRGMRGIVRDDAPLQPAAGLDALGGIIAGARSPETRIDLREHGTRRVLSAPVLLALLPVVREGLTNAIRHTAPPRAVQVRLEWGSDLVVTIDDDGGSGASGAGLGTGTGLAGIAERVRLAGGSFDSGPTEDGWRLRAVLPVEEDA</sequence>
<evidence type="ECO:0000256" key="3">
    <source>
        <dbReference type="ARBA" id="ARBA00022553"/>
    </source>
</evidence>
<evidence type="ECO:0000256" key="2">
    <source>
        <dbReference type="ARBA" id="ARBA00012438"/>
    </source>
</evidence>
<dbReference type="GO" id="GO:0005524">
    <property type="term" value="F:ATP binding"/>
    <property type="evidence" value="ECO:0007669"/>
    <property type="project" value="UniProtKB-KW"/>
</dbReference>
<feature type="transmembrane region" description="Helical" evidence="9">
    <location>
        <begin position="64"/>
        <end position="81"/>
    </location>
</feature>
<keyword evidence="5" id="KW-0547">Nucleotide-binding</keyword>
<dbReference type="AlphaFoldDB" id="A0A371NP50"/>
<dbReference type="GO" id="GO:0000155">
    <property type="term" value="F:phosphorelay sensor kinase activity"/>
    <property type="evidence" value="ECO:0007669"/>
    <property type="project" value="InterPro"/>
</dbReference>
<evidence type="ECO:0000256" key="5">
    <source>
        <dbReference type="ARBA" id="ARBA00022741"/>
    </source>
</evidence>
<feature type="transmembrane region" description="Helical" evidence="9">
    <location>
        <begin position="39"/>
        <end position="57"/>
    </location>
</feature>
<evidence type="ECO:0000256" key="6">
    <source>
        <dbReference type="ARBA" id="ARBA00022777"/>
    </source>
</evidence>
<name>A0A371NP50_9MICO</name>
<dbReference type="Proteomes" id="UP000262172">
    <property type="component" value="Unassembled WGS sequence"/>
</dbReference>
<feature type="transmembrane region" description="Helical" evidence="9">
    <location>
        <begin position="111"/>
        <end position="130"/>
    </location>
</feature>
<evidence type="ECO:0000256" key="9">
    <source>
        <dbReference type="SAM" id="Phobius"/>
    </source>
</evidence>
<protein>
    <recommendedName>
        <fullName evidence="2">histidine kinase</fullName>
        <ecNumber evidence="2">2.7.13.3</ecNumber>
    </recommendedName>
</protein>
<evidence type="ECO:0000256" key="7">
    <source>
        <dbReference type="ARBA" id="ARBA00022840"/>
    </source>
</evidence>
<dbReference type="Pfam" id="PF07730">
    <property type="entry name" value="HisKA_3"/>
    <property type="match status" value="1"/>
</dbReference>
<keyword evidence="3" id="KW-0597">Phosphoprotein</keyword>
<dbReference type="InterPro" id="IPR050482">
    <property type="entry name" value="Sensor_HK_TwoCompSys"/>
</dbReference>